<evidence type="ECO:0000259" key="7">
    <source>
        <dbReference type="PROSITE" id="PS50835"/>
    </source>
</evidence>
<feature type="chain" id="PRO_5035775825" description="Ig-like domain-containing protein" evidence="6">
    <location>
        <begin position="18"/>
        <end position="323"/>
    </location>
</feature>
<organism evidence="8 9">
    <name type="scientific">Albula glossodonta</name>
    <name type="common">roundjaw bonefish</name>
    <dbReference type="NCBI Taxonomy" id="121402"/>
    <lineage>
        <taxon>Eukaryota</taxon>
        <taxon>Metazoa</taxon>
        <taxon>Chordata</taxon>
        <taxon>Craniata</taxon>
        <taxon>Vertebrata</taxon>
        <taxon>Euteleostomi</taxon>
        <taxon>Actinopterygii</taxon>
        <taxon>Neopterygii</taxon>
        <taxon>Teleostei</taxon>
        <taxon>Albuliformes</taxon>
        <taxon>Albulidae</taxon>
        <taxon>Albula</taxon>
    </lineage>
</organism>
<accession>A0A8T2PKL8</accession>
<evidence type="ECO:0000313" key="9">
    <source>
        <dbReference type="Proteomes" id="UP000824540"/>
    </source>
</evidence>
<keyword evidence="9" id="KW-1185">Reference proteome</keyword>
<feature type="signal peptide" evidence="6">
    <location>
        <begin position="1"/>
        <end position="17"/>
    </location>
</feature>
<dbReference type="InterPro" id="IPR013106">
    <property type="entry name" value="Ig_V-set"/>
</dbReference>
<reference evidence="8" key="1">
    <citation type="thesis" date="2021" institute="BYU ScholarsArchive" country="Provo, UT, USA">
        <title>Applications of and Algorithms for Genome Assembly and Genomic Analyses with an Emphasis on Marine Teleosts.</title>
        <authorList>
            <person name="Pickett B.D."/>
        </authorList>
    </citation>
    <scope>NUCLEOTIDE SEQUENCE</scope>
    <source>
        <strain evidence="8">HI-2016</strain>
    </source>
</reference>
<protein>
    <recommendedName>
        <fullName evidence="7">Ig-like domain-containing protein</fullName>
    </recommendedName>
</protein>
<dbReference type="InterPro" id="IPR036179">
    <property type="entry name" value="Ig-like_dom_sf"/>
</dbReference>
<dbReference type="SMART" id="SM00406">
    <property type="entry name" value="IGv"/>
    <property type="match status" value="1"/>
</dbReference>
<evidence type="ECO:0000256" key="3">
    <source>
        <dbReference type="ARBA" id="ARBA00023170"/>
    </source>
</evidence>
<keyword evidence="3" id="KW-0675">Receptor</keyword>
<keyword evidence="5" id="KW-0391">Immunity</keyword>
<evidence type="ECO:0000256" key="1">
    <source>
        <dbReference type="ARBA" id="ARBA00022729"/>
    </source>
</evidence>
<dbReference type="PANTHER" id="PTHR19367:SF18">
    <property type="entry name" value="T CELL RECEPTOR ALPHA VARIABLE 16"/>
    <property type="match status" value="1"/>
</dbReference>
<dbReference type="Pfam" id="PF07686">
    <property type="entry name" value="V-set"/>
    <property type="match status" value="1"/>
</dbReference>
<dbReference type="SUPFAM" id="SSF48726">
    <property type="entry name" value="Immunoglobulin"/>
    <property type="match status" value="1"/>
</dbReference>
<dbReference type="EMBL" id="JAFBMS010000008">
    <property type="protein sequence ID" value="KAG9350078.1"/>
    <property type="molecule type" value="Genomic_DNA"/>
</dbReference>
<evidence type="ECO:0000256" key="4">
    <source>
        <dbReference type="ARBA" id="ARBA00023319"/>
    </source>
</evidence>
<keyword evidence="1 6" id="KW-0732">Signal</keyword>
<comment type="caution">
    <text evidence="8">The sequence shown here is derived from an EMBL/GenBank/DDBJ whole genome shotgun (WGS) entry which is preliminary data.</text>
</comment>
<keyword evidence="4" id="KW-0393">Immunoglobulin domain</keyword>
<dbReference type="PROSITE" id="PS50835">
    <property type="entry name" value="IG_LIKE"/>
    <property type="match status" value="1"/>
</dbReference>
<feature type="domain" description="Ig-like" evidence="7">
    <location>
        <begin position="13"/>
        <end position="122"/>
    </location>
</feature>
<dbReference type="SMART" id="SM00409">
    <property type="entry name" value="IG"/>
    <property type="match status" value="1"/>
</dbReference>
<evidence type="ECO:0000256" key="2">
    <source>
        <dbReference type="ARBA" id="ARBA00023130"/>
    </source>
</evidence>
<evidence type="ECO:0000256" key="6">
    <source>
        <dbReference type="SAM" id="SignalP"/>
    </source>
</evidence>
<keyword evidence="5" id="KW-1279">T cell receptor</keyword>
<keyword evidence="2" id="KW-1064">Adaptive immunity</keyword>
<dbReference type="GO" id="GO:0042101">
    <property type="term" value="C:T cell receptor complex"/>
    <property type="evidence" value="ECO:0007669"/>
    <property type="project" value="UniProtKB-KW"/>
</dbReference>
<proteinExistence type="predicted"/>
<dbReference type="GO" id="GO:0002250">
    <property type="term" value="P:adaptive immune response"/>
    <property type="evidence" value="ECO:0007669"/>
    <property type="project" value="UniProtKB-KW"/>
</dbReference>
<dbReference type="Gene3D" id="2.60.40.10">
    <property type="entry name" value="Immunoglobulins"/>
    <property type="match status" value="1"/>
</dbReference>
<dbReference type="PANTHER" id="PTHR19367">
    <property type="entry name" value="T-CELL RECEPTOR ALPHA CHAIN V REGION"/>
    <property type="match status" value="1"/>
</dbReference>
<name>A0A8T2PKL8_9TELE</name>
<sequence length="323" mass="36430">MIALCFLCLAFYPYTLQQRLNQQESEKVVKMGAVLDLMCSYSEVSTPFYFFWYQQFPRKPPIYLLQRTYLKDHFQESHTEGFFSSTLDTDDQQMHLLFSSARTSDTAAYLCAVNHKSEKHLQFANGTRVSVLPERESSISAYLLRTRQSSVTACVMNNIHPGASTVWLSGERVFVQPTITREDPSYSAVAISPDGASNCTVRQDGEMVTAILHDCLKRKLHHCLDILHNSTQLAWVQWTVSQTASGPHCGTMPSPGPVRSLCDIRALNETAYAGSFGETLRHRGDYFYQGLWCHFEAHPPNMGLPVLPGSQNAWSSPLILTFK</sequence>
<dbReference type="OrthoDB" id="8444627at2759"/>
<dbReference type="InterPro" id="IPR051287">
    <property type="entry name" value="TCR_variable_region"/>
</dbReference>
<dbReference type="InterPro" id="IPR003599">
    <property type="entry name" value="Ig_sub"/>
</dbReference>
<evidence type="ECO:0000313" key="8">
    <source>
        <dbReference type="EMBL" id="KAG9350078.1"/>
    </source>
</evidence>
<evidence type="ECO:0000256" key="5">
    <source>
        <dbReference type="ARBA" id="ARBA00043266"/>
    </source>
</evidence>
<dbReference type="Proteomes" id="UP000824540">
    <property type="component" value="Unassembled WGS sequence"/>
</dbReference>
<dbReference type="AlphaFoldDB" id="A0A8T2PKL8"/>
<dbReference type="InterPro" id="IPR013783">
    <property type="entry name" value="Ig-like_fold"/>
</dbReference>
<gene>
    <name evidence="8" type="ORF">JZ751_026431</name>
</gene>
<dbReference type="InterPro" id="IPR007110">
    <property type="entry name" value="Ig-like_dom"/>
</dbReference>